<evidence type="ECO:0000256" key="3">
    <source>
        <dbReference type="ARBA" id="ARBA00022734"/>
    </source>
</evidence>
<name>A0A2G9UL22_TELCI</name>
<proteinExistence type="predicted"/>
<dbReference type="InterPro" id="IPR029044">
    <property type="entry name" value="Nucleotide-diphossugar_trans"/>
</dbReference>
<feature type="domain" description="Ricin B lectin" evidence="7">
    <location>
        <begin position="338"/>
        <end position="458"/>
    </location>
</feature>
<accession>A0A2G9UL22</accession>
<dbReference type="PANTHER" id="PTHR11675:SF101">
    <property type="entry name" value="POLYPEPTIDE N-ACETYLGALACTOSAMINYLTRANSFERASE 5"/>
    <property type="match status" value="1"/>
</dbReference>
<keyword evidence="5" id="KW-0464">Manganese</keyword>
<dbReference type="Gene3D" id="3.90.550.10">
    <property type="entry name" value="Spore Coat Polysaccharide Biosynthesis Protein SpsA, Chain A"/>
    <property type="match status" value="2"/>
</dbReference>
<dbReference type="CDD" id="cd23433">
    <property type="entry name" value="beta-trefoil_Ricin_GALNT1-like"/>
    <property type="match status" value="1"/>
</dbReference>
<evidence type="ECO:0000256" key="4">
    <source>
        <dbReference type="ARBA" id="ARBA00023157"/>
    </source>
</evidence>
<dbReference type="SMART" id="SM00458">
    <property type="entry name" value="RICIN"/>
    <property type="match status" value="1"/>
</dbReference>
<evidence type="ECO:0000313" key="8">
    <source>
        <dbReference type="EMBL" id="PIO70954.1"/>
    </source>
</evidence>
<evidence type="ECO:0000313" key="9">
    <source>
        <dbReference type="Proteomes" id="UP000230423"/>
    </source>
</evidence>
<dbReference type="InterPro" id="IPR035992">
    <property type="entry name" value="Ricin_B-like_lectins"/>
</dbReference>
<sequence length="462" mass="52651">MRMARAGVLRAVVVTSIVWLLVDVVVLFYYLDSVKSFQPPEYGENGVGVALPAEMTEEKDKRFLENQFNVIASEMISINRSLPDYRSAESPLALLEEIILIDDLSDRDYLKAPLDEYIKRFPVTEGWLEPLVDRVARDRKRVVAPIIDVISDDTFEYVTASDTTWGGFNWHLNFRWYPVPKREMLRRKGDRSSPIQTPTIAGGLFAIDRQFFYDIGSYDEGMQVWGGENLEISFRVWMCGGSLEIHPCSRVGHVFRKQTPYTFPGGTAKVIHHNAARTAEVWMDHYKQFFYKMVPSARNVEAGDVSGRRQLRTNLQCKNFEWYLKNIYPEAPLPYDYKSLGAIANQETKLCLDTMAKKDGPVGLQACHGAGGNQAWSLTERGEIRSDDLCLSSSGLDNLVRLERCNVASPNTKHLFKYDYENKHLVHVKTRFCVTAANGKEVVVRPCNFSAEQNWALEGYVQ</sequence>
<reference evidence="8 9" key="1">
    <citation type="submission" date="2015-09" db="EMBL/GenBank/DDBJ databases">
        <title>Draft genome of the parasitic nematode Teladorsagia circumcincta isolate WARC Sus (inbred).</title>
        <authorList>
            <person name="Mitreva M."/>
        </authorList>
    </citation>
    <scope>NUCLEOTIDE SEQUENCE [LARGE SCALE GENOMIC DNA]</scope>
    <source>
        <strain evidence="8 9">S</strain>
    </source>
</reference>
<gene>
    <name evidence="8" type="ORF">TELCIR_07164</name>
</gene>
<dbReference type="InterPro" id="IPR027791">
    <property type="entry name" value="Galactosyl_T_C"/>
</dbReference>
<dbReference type="SUPFAM" id="SSF53448">
    <property type="entry name" value="Nucleotide-diphospho-sugar transferases"/>
    <property type="match status" value="1"/>
</dbReference>
<dbReference type="Gene3D" id="2.80.10.50">
    <property type="match status" value="1"/>
</dbReference>
<evidence type="ECO:0000256" key="1">
    <source>
        <dbReference type="ARBA" id="ARBA00001936"/>
    </source>
</evidence>
<dbReference type="Proteomes" id="UP000230423">
    <property type="component" value="Unassembled WGS sequence"/>
</dbReference>
<dbReference type="SUPFAM" id="SSF50370">
    <property type="entry name" value="Ricin B-like lectins"/>
    <property type="match status" value="1"/>
</dbReference>
<organism evidence="8 9">
    <name type="scientific">Teladorsagia circumcincta</name>
    <name type="common">Brown stomach worm</name>
    <name type="synonym">Ostertagia circumcincta</name>
    <dbReference type="NCBI Taxonomy" id="45464"/>
    <lineage>
        <taxon>Eukaryota</taxon>
        <taxon>Metazoa</taxon>
        <taxon>Ecdysozoa</taxon>
        <taxon>Nematoda</taxon>
        <taxon>Chromadorea</taxon>
        <taxon>Rhabditida</taxon>
        <taxon>Rhabditina</taxon>
        <taxon>Rhabditomorpha</taxon>
        <taxon>Strongyloidea</taxon>
        <taxon>Trichostrongylidae</taxon>
        <taxon>Teladorsagia</taxon>
    </lineage>
</organism>
<evidence type="ECO:0000256" key="5">
    <source>
        <dbReference type="ARBA" id="ARBA00023211"/>
    </source>
</evidence>
<keyword evidence="6" id="KW-0812">Transmembrane</keyword>
<feature type="transmembrane region" description="Helical" evidence="6">
    <location>
        <begin position="7"/>
        <end position="31"/>
    </location>
</feature>
<keyword evidence="6" id="KW-1133">Transmembrane helix</keyword>
<dbReference type="InterPro" id="IPR000772">
    <property type="entry name" value="Ricin_B_lectin"/>
</dbReference>
<dbReference type="FunFam" id="3.90.550.10:FF:000195">
    <property type="entry name" value="Polypeptide N-acetylgalactosaminyltransferase like 6"/>
    <property type="match status" value="1"/>
</dbReference>
<dbReference type="GO" id="GO:0005794">
    <property type="term" value="C:Golgi apparatus"/>
    <property type="evidence" value="ECO:0007669"/>
    <property type="project" value="TreeGrafter"/>
</dbReference>
<evidence type="ECO:0000259" key="7">
    <source>
        <dbReference type="SMART" id="SM00458"/>
    </source>
</evidence>
<keyword evidence="2" id="KW-0808">Transferase</keyword>
<dbReference type="AlphaFoldDB" id="A0A2G9UL22"/>
<comment type="cofactor">
    <cofactor evidence="1">
        <name>Mn(2+)</name>
        <dbReference type="ChEBI" id="CHEBI:29035"/>
    </cofactor>
</comment>
<protein>
    <submittedName>
        <fullName evidence="8">Ricin-type beta-trefoil lectin domain protein</fullName>
    </submittedName>
</protein>
<dbReference type="PANTHER" id="PTHR11675">
    <property type="entry name" value="N-ACETYLGALACTOSAMINYLTRANSFERASE"/>
    <property type="match status" value="1"/>
</dbReference>
<keyword evidence="3 8" id="KW-0430">Lectin</keyword>
<keyword evidence="9" id="KW-1185">Reference proteome</keyword>
<evidence type="ECO:0000256" key="6">
    <source>
        <dbReference type="SAM" id="Phobius"/>
    </source>
</evidence>
<dbReference type="GO" id="GO:0030246">
    <property type="term" value="F:carbohydrate binding"/>
    <property type="evidence" value="ECO:0007669"/>
    <property type="project" value="UniProtKB-KW"/>
</dbReference>
<keyword evidence="6" id="KW-0472">Membrane</keyword>
<dbReference type="EMBL" id="KZ346102">
    <property type="protein sequence ID" value="PIO70954.1"/>
    <property type="molecule type" value="Genomic_DNA"/>
</dbReference>
<evidence type="ECO:0000256" key="2">
    <source>
        <dbReference type="ARBA" id="ARBA00022679"/>
    </source>
</evidence>
<dbReference type="GO" id="GO:0004653">
    <property type="term" value="F:polypeptide N-acetylgalactosaminyltransferase activity"/>
    <property type="evidence" value="ECO:0007669"/>
    <property type="project" value="TreeGrafter"/>
</dbReference>
<keyword evidence="4" id="KW-1015">Disulfide bond</keyword>
<dbReference type="GO" id="GO:0006493">
    <property type="term" value="P:protein O-linked glycosylation"/>
    <property type="evidence" value="ECO:0007669"/>
    <property type="project" value="TreeGrafter"/>
</dbReference>
<dbReference type="Pfam" id="PF02709">
    <property type="entry name" value="Glyco_transf_7C"/>
    <property type="match status" value="1"/>
</dbReference>
<dbReference type="OrthoDB" id="330637at2759"/>
<dbReference type="PROSITE" id="PS50231">
    <property type="entry name" value="RICIN_B_LECTIN"/>
    <property type="match status" value="1"/>
</dbReference>
<dbReference type="Pfam" id="PF00652">
    <property type="entry name" value="Ricin_B_lectin"/>
    <property type="match status" value="1"/>
</dbReference>